<keyword evidence="2" id="KW-1185">Reference proteome</keyword>
<sequence length="153" mass="18018">MFFVVVGLVRMKSSVDIAKNFTIKPVKFQYILKKLFQNFYLLHCSMTAIYLFSSLSEKQFGIFEVLKLLCIVKVAQRKEVNNACFGSYSCPALCDDILKHPNTYLQFQQHFDFCIKEQNVHQVHLERLRMGHVKTTTNEENAFWIACMRELEY</sequence>
<evidence type="ECO:0000313" key="1">
    <source>
        <dbReference type="EnsemblMetazoa" id="GPPI008632-PA"/>
    </source>
</evidence>
<dbReference type="EnsemblMetazoa" id="GPPI008632-RA">
    <property type="protein sequence ID" value="GPPI008632-PA"/>
    <property type="gene ID" value="GPPI008632"/>
</dbReference>
<name>A0A1B0AU36_9MUSC</name>
<proteinExistence type="predicted"/>
<accession>A0A1B0AU36</accession>
<evidence type="ECO:0000313" key="2">
    <source>
        <dbReference type="Proteomes" id="UP000092460"/>
    </source>
</evidence>
<reference evidence="1" key="2">
    <citation type="submission" date="2020-05" db="UniProtKB">
        <authorList>
            <consortium name="EnsemblMetazoa"/>
        </authorList>
    </citation>
    <scope>IDENTIFICATION</scope>
    <source>
        <strain evidence="1">IAEA</strain>
    </source>
</reference>
<reference evidence="2" key="1">
    <citation type="submission" date="2015-01" db="EMBL/GenBank/DDBJ databases">
        <authorList>
            <person name="Aksoy S."/>
            <person name="Warren W."/>
            <person name="Wilson R.K."/>
        </authorList>
    </citation>
    <scope>NUCLEOTIDE SEQUENCE [LARGE SCALE GENOMIC DNA]</scope>
    <source>
        <strain evidence="2">IAEA</strain>
    </source>
</reference>
<organism evidence="1 2">
    <name type="scientific">Glossina palpalis gambiensis</name>
    <dbReference type="NCBI Taxonomy" id="67801"/>
    <lineage>
        <taxon>Eukaryota</taxon>
        <taxon>Metazoa</taxon>
        <taxon>Ecdysozoa</taxon>
        <taxon>Arthropoda</taxon>
        <taxon>Hexapoda</taxon>
        <taxon>Insecta</taxon>
        <taxon>Pterygota</taxon>
        <taxon>Neoptera</taxon>
        <taxon>Endopterygota</taxon>
        <taxon>Diptera</taxon>
        <taxon>Brachycera</taxon>
        <taxon>Muscomorpha</taxon>
        <taxon>Hippoboscoidea</taxon>
        <taxon>Glossinidae</taxon>
        <taxon>Glossina</taxon>
    </lineage>
</organism>
<dbReference type="AlphaFoldDB" id="A0A1B0AU36"/>
<dbReference type="VEuPathDB" id="VectorBase:GPPI008632"/>
<dbReference type="EMBL" id="JXJN01003507">
    <property type="status" value="NOT_ANNOTATED_CDS"/>
    <property type="molecule type" value="Genomic_DNA"/>
</dbReference>
<protein>
    <submittedName>
        <fullName evidence="1">Uncharacterized protein</fullName>
    </submittedName>
</protein>
<dbReference type="Proteomes" id="UP000092460">
    <property type="component" value="Unassembled WGS sequence"/>
</dbReference>